<dbReference type="Proteomes" id="UP000250796">
    <property type="component" value="Chromosome MESINF"/>
</dbReference>
<organism evidence="1 2">
    <name type="scientific">Mesotoga infera</name>
    <dbReference type="NCBI Taxonomy" id="1236046"/>
    <lineage>
        <taxon>Bacteria</taxon>
        <taxon>Thermotogati</taxon>
        <taxon>Thermotogota</taxon>
        <taxon>Thermotogae</taxon>
        <taxon>Kosmotogales</taxon>
        <taxon>Kosmotogaceae</taxon>
        <taxon>Mesotoga</taxon>
    </lineage>
</organism>
<accession>A0A7Z7PP22</accession>
<reference evidence="1 2" key="1">
    <citation type="submission" date="2017-01" db="EMBL/GenBank/DDBJ databases">
        <authorList>
            <person name="Erauso G."/>
        </authorList>
    </citation>
    <scope>NUCLEOTIDE SEQUENCE [LARGE SCALE GENOMIC DNA]</scope>
    <source>
        <strain evidence="1">MESINF1</strain>
    </source>
</reference>
<sequence>MLPNLKKLGLPTHFQYQIIANLARINAGNLQSIPADDIDITQVDRFSKLFMTFLAGLEQLNKTRYLR</sequence>
<protein>
    <submittedName>
        <fullName evidence="1">Uncharacterized protein</fullName>
    </submittedName>
</protein>
<proteinExistence type="predicted"/>
<dbReference type="AlphaFoldDB" id="A0A7Z7PP22"/>
<gene>
    <name evidence="1" type="ORF">MESINF_1096</name>
</gene>
<keyword evidence="2" id="KW-1185">Reference proteome</keyword>
<dbReference type="EMBL" id="LS974202">
    <property type="protein sequence ID" value="SSC12540.1"/>
    <property type="molecule type" value="Genomic_DNA"/>
</dbReference>
<evidence type="ECO:0000313" key="2">
    <source>
        <dbReference type="Proteomes" id="UP000250796"/>
    </source>
</evidence>
<name>A0A7Z7PP22_9BACT</name>
<evidence type="ECO:0000313" key="1">
    <source>
        <dbReference type="EMBL" id="SSC12540.1"/>
    </source>
</evidence>
<dbReference type="KEGG" id="minf:MESINF_1096"/>